<feature type="compositionally biased region" description="Low complexity" evidence="3">
    <location>
        <begin position="107"/>
        <end position="123"/>
    </location>
</feature>
<feature type="region of interest" description="Disordered" evidence="3">
    <location>
        <begin position="104"/>
        <end position="123"/>
    </location>
</feature>
<reference evidence="4" key="1">
    <citation type="submission" date="2023-06" db="EMBL/GenBank/DDBJ databases">
        <title>Genome-scale phylogeny and comparative genomics of the fungal order Sordariales.</title>
        <authorList>
            <consortium name="Lawrence Berkeley National Laboratory"/>
            <person name="Hensen N."/>
            <person name="Bonometti L."/>
            <person name="Westerberg I."/>
            <person name="Brannstrom I.O."/>
            <person name="Guillou S."/>
            <person name="Cros-Aarteil S."/>
            <person name="Calhoun S."/>
            <person name="Haridas S."/>
            <person name="Kuo A."/>
            <person name="Mondo S."/>
            <person name="Pangilinan J."/>
            <person name="Riley R."/>
            <person name="Labutti K."/>
            <person name="Andreopoulos B."/>
            <person name="Lipzen A."/>
            <person name="Chen C."/>
            <person name="Yanf M."/>
            <person name="Daum C."/>
            <person name="Ng V."/>
            <person name="Clum A."/>
            <person name="Steindorff A."/>
            <person name="Ohm R."/>
            <person name="Martin F."/>
            <person name="Silar P."/>
            <person name="Natvig D."/>
            <person name="Lalanne C."/>
            <person name="Gautier V."/>
            <person name="Ament-Velasquez S.L."/>
            <person name="Kruys A."/>
            <person name="Hutchinson M.I."/>
            <person name="Powell A.J."/>
            <person name="Barry K."/>
            <person name="Miller A.N."/>
            <person name="Grigoriev I.V."/>
            <person name="Debuchy R."/>
            <person name="Gladieux P."/>
            <person name="Thoren M.H."/>
            <person name="Johannesson H."/>
        </authorList>
    </citation>
    <scope>NUCLEOTIDE SEQUENCE</scope>
    <source>
        <strain evidence="4">SMH4607-1</strain>
    </source>
</reference>
<keyword evidence="5" id="KW-1185">Reference proteome</keyword>
<dbReference type="AlphaFoldDB" id="A0AA40B0T4"/>
<comment type="pathway">
    <text evidence="1">tRNA modification; 5-methoxycarbonylmethyl-2-thiouridine-tRNA biosynthesis.</text>
</comment>
<dbReference type="Gene3D" id="3.40.50.300">
    <property type="entry name" value="P-loop containing nucleotide triphosphate hydrolases"/>
    <property type="match status" value="1"/>
</dbReference>
<evidence type="ECO:0000313" key="4">
    <source>
        <dbReference type="EMBL" id="KAK0725590.1"/>
    </source>
</evidence>
<dbReference type="InterPro" id="IPR018627">
    <property type="entry name" value="ELP6"/>
</dbReference>
<dbReference type="PANTHER" id="PTHR16184:SF6">
    <property type="entry name" value="ELONGATOR COMPLEX PROTEIN 6"/>
    <property type="match status" value="1"/>
</dbReference>
<evidence type="ECO:0000256" key="2">
    <source>
        <dbReference type="ARBA" id="ARBA00008837"/>
    </source>
</evidence>
<dbReference type="Proteomes" id="UP001172102">
    <property type="component" value="Unassembled WGS sequence"/>
</dbReference>
<proteinExistence type="inferred from homology"/>
<organism evidence="4 5">
    <name type="scientific">Lasiosphaeris hirsuta</name>
    <dbReference type="NCBI Taxonomy" id="260670"/>
    <lineage>
        <taxon>Eukaryota</taxon>
        <taxon>Fungi</taxon>
        <taxon>Dikarya</taxon>
        <taxon>Ascomycota</taxon>
        <taxon>Pezizomycotina</taxon>
        <taxon>Sordariomycetes</taxon>
        <taxon>Sordariomycetidae</taxon>
        <taxon>Sordariales</taxon>
        <taxon>Lasiosphaeriaceae</taxon>
        <taxon>Lasiosphaeris</taxon>
    </lineage>
</organism>
<comment type="similarity">
    <text evidence="2">Belongs to the ELP6 family.</text>
</comment>
<evidence type="ECO:0000313" key="5">
    <source>
        <dbReference type="Proteomes" id="UP001172102"/>
    </source>
</evidence>
<comment type="caution">
    <text evidence="4">The sequence shown here is derived from an EMBL/GenBank/DDBJ whole genome shotgun (WGS) entry which is preliminary data.</text>
</comment>
<dbReference type="GO" id="GO:0033588">
    <property type="term" value="C:elongator holoenzyme complex"/>
    <property type="evidence" value="ECO:0007669"/>
    <property type="project" value="InterPro"/>
</dbReference>
<dbReference type="EMBL" id="JAUKUA010000002">
    <property type="protein sequence ID" value="KAK0725590.1"/>
    <property type="molecule type" value="Genomic_DNA"/>
</dbReference>
<evidence type="ECO:0008006" key="6">
    <source>
        <dbReference type="Google" id="ProtNLM"/>
    </source>
</evidence>
<protein>
    <recommendedName>
        <fullName evidence="6">Elongator complex protein 6</fullName>
    </recommendedName>
</protein>
<sequence length="288" mass="30431">MSRAIPPLLEPYLLPSEAALLVLTNILGASTNWLVLRHLHALLKPSPTTSDSNEPPTTVVLASFLRDLPFWTAGAARLGLDLDGLARRGRLVYVDGLSGVFAPPRAPTQQQQQQQQQRAPAAAANPARWAVMSAALAEVGRVLHGAVDEAQARGGGRVVLVVDQLDFLLAATGASADGAVTGLGLRELVLDLREKTHAAILTFSADESLIGAQTTRLEKEHASFVLSLAHEAQTVISLRLLDTGTAKDVSGVMRITGGGDDSGTLVEEKEYLYHIGGDGGVRVFGRGQ</sequence>
<dbReference type="InterPro" id="IPR027417">
    <property type="entry name" value="P-loop_NTPase"/>
</dbReference>
<dbReference type="PANTHER" id="PTHR16184">
    <property type="entry name" value="ELONGATOR COMPLEX PROTEIN 6"/>
    <property type="match status" value="1"/>
</dbReference>
<dbReference type="GO" id="GO:0002098">
    <property type="term" value="P:tRNA wobble uridine modification"/>
    <property type="evidence" value="ECO:0007669"/>
    <property type="project" value="InterPro"/>
</dbReference>
<name>A0AA40B0T4_9PEZI</name>
<dbReference type="Pfam" id="PF09807">
    <property type="entry name" value="ELP6"/>
    <property type="match status" value="1"/>
</dbReference>
<evidence type="ECO:0000256" key="3">
    <source>
        <dbReference type="SAM" id="MobiDB-lite"/>
    </source>
</evidence>
<evidence type="ECO:0000256" key="1">
    <source>
        <dbReference type="ARBA" id="ARBA00005043"/>
    </source>
</evidence>
<dbReference type="CDD" id="cd19495">
    <property type="entry name" value="Elp6"/>
    <property type="match status" value="1"/>
</dbReference>
<gene>
    <name evidence="4" type="ORF">B0H67DRAFT_680921</name>
</gene>
<accession>A0AA40B0T4</accession>